<dbReference type="InterPro" id="IPR025944">
    <property type="entry name" value="Sigma_54_int_dom_CS"/>
</dbReference>
<feature type="coiled-coil region" evidence="7">
    <location>
        <begin position="114"/>
        <end position="141"/>
    </location>
</feature>
<dbReference type="PROSITE" id="PS50110">
    <property type="entry name" value="RESPONSE_REGULATORY"/>
    <property type="match status" value="1"/>
</dbReference>
<keyword evidence="6" id="KW-0597">Phosphoprotein</keyword>
<dbReference type="SMART" id="SM00382">
    <property type="entry name" value="AAA"/>
    <property type="match status" value="1"/>
</dbReference>
<dbReference type="SMART" id="SM00448">
    <property type="entry name" value="REC"/>
    <property type="match status" value="1"/>
</dbReference>
<dbReference type="PROSITE" id="PS00688">
    <property type="entry name" value="SIGMA54_INTERACT_3"/>
    <property type="match status" value="1"/>
</dbReference>
<dbReference type="PROSITE" id="PS00676">
    <property type="entry name" value="SIGMA54_INTERACT_2"/>
    <property type="match status" value="1"/>
</dbReference>
<name>A0A7W0CC00_9BACT</name>
<dbReference type="Gene3D" id="1.10.8.60">
    <property type="match status" value="1"/>
</dbReference>
<dbReference type="InterPro" id="IPR002197">
    <property type="entry name" value="HTH_Fis"/>
</dbReference>
<dbReference type="SUPFAM" id="SSF46689">
    <property type="entry name" value="Homeodomain-like"/>
    <property type="match status" value="1"/>
</dbReference>
<dbReference type="Gene3D" id="3.40.50.300">
    <property type="entry name" value="P-loop containing nucleotide triphosphate hydrolases"/>
    <property type="match status" value="1"/>
</dbReference>
<dbReference type="InterPro" id="IPR009057">
    <property type="entry name" value="Homeodomain-like_sf"/>
</dbReference>
<keyword evidence="4 10" id="KW-0238">DNA-binding</keyword>
<organism evidence="10 11">
    <name type="scientific">Desulfosalsimonas propionicica</name>
    <dbReference type="NCBI Taxonomy" id="332175"/>
    <lineage>
        <taxon>Bacteria</taxon>
        <taxon>Pseudomonadati</taxon>
        <taxon>Thermodesulfobacteriota</taxon>
        <taxon>Desulfobacteria</taxon>
        <taxon>Desulfobacterales</taxon>
        <taxon>Desulfosalsimonadaceae</taxon>
        <taxon>Desulfosalsimonas</taxon>
    </lineage>
</organism>
<dbReference type="FunFam" id="3.40.50.300:FF:000006">
    <property type="entry name" value="DNA-binding transcriptional regulator NtrC"/>
    <property type="match status" value="1"/>
</dbReference>
<dbReference type="SUPFAM" id="SSF52540">
    <property type="entry name" value="P-loop containing nucleoside triphosphate hydrolases"/>
    <property type="match status" value="1"/>
</dbReference>
<keyword evidence="3" id="KW-0805">Transcription regulation</keyword>
<accession>A0A7W0CC00</accession>
<evidence type="ECO:0000256" key="3">
    <source>
        <dbReference type="ARBA" id="ARBA00023015"/>
    </source>
</evidence>
<dbReference type="PRINTS" id="PR01590">
    <property type="entry name" value="HTHFIS"/>
</dbReference>
<keyword evidence="11" id="KW-1185">Reference proteome</keyword>
<evidence type="ECO:0000256" key="5">
    <source>
        <dbReference type="ARBA" id="ARBA00023163"/>
    </source>
</evidence>
<evidence type="ECO:0000256" key="6">
    <source>
        <dbReference type="PROSITE-ProRule" id="PRU00169"/>
    </source>
</evidence>
<dbReference type="InterPro" id="IPR011006">
    <property type="entry name" value="CheY-like_superfamily"/>
</dbReference>
<evidence type="ECO:0000259" key="8">
    <source>
        <dbReference type="PROSITE" id="PS50045"/>
    </source>
</evidence>
<sequence length="451" mass="50476">MTASRVLIVDDDQVARKNLVRIFSRQGYDVLQAGSGTEAVRQVSEGGIDLVITDLVMDEMNGLELLSRIRDTDPAIEVIVVTAYASIATAIEATKKGAYHYLEKPFRPEAVTHLAQQAIEKSRLRKKVSELETRLQSHRREPALIGESPEIREVVNVSRQVAKTDCNVLITGESGTGKELAAQTIHYHSGRRDKNFLAVNCGAFTEDLLANELFGHEKDAFTGASTARAGLLETASGGTLFLDEIGDMPLSMQVKVMRALEEQKVIRVGGNQPVPVDVRIIAATNKDLKKALSAGFFRQDLYFRLKVISIYIPPLRERKRDIPLLAHFFLTRAANKTDKKFTGFSKQAMDALLNYDFPGNVRELENIVERAAAMARDQEIQTEDLPPDISEMEVFSFSRPDAGIKSLEEIKQDYIQWVLNKSGRNKTRAAQLLGINRASLWRHLRRNEIED</sequence>
<evidence type="ECO:0000259" key="9">
    <source>
        <dbReference type="PROSITE" id="PS50110"/>
    </source>
</evidence>
<feature type="domain" description="Response regulatory" evidence="9">
    <location>
        <begin position="5"/>
        <end position="119"/>
    </location>
</feature>
<evidence type="ECO:0000256" key="2">
    <source>
        <dbReference type="ARBA" id="ARBA00022840"/>
    </source>
</evidence>
<dbReference type="GO" id="GO:0043565">
    <property type="term" value="F:sequence-specific DNA binding"/>
    <property type="evidence" value="ECO:0007669"/>
    <property type="project" value="InterPro"/>
</dbReference>
<dbReference type="Pfam" id="PF00072">
    <property type="entry name" value="Response_reg"/>
    <property type="match status" value="1"/>
</dbReference>
<dbReference type="SUPFAM" id="SSF52172">
    <property type="entry name" value="CheY-like"/>
    <property type="match status" value="1"/>
</dbReference>
<dbReference type="InterPro" id="IPR003593">
    <property type="entry name" value="AAA+_ATPase"/>
</dbReference>
<evidence type="ECO:0000256" key="4">
    <source>
        <dbReference type="ARBA" id="ARBA00023125"/>
    </source>
</evidence>
<keyword evidence="1" id="KW-0547">Nucleotide-binding</keyword>
<keyword evidence="5" id="KW-0804">Transcription</keyword>
<dbReference type="PROSITE" id="PS50045">
    <property type="entry name" value="SIGMA54_INTERACT_4"/>
    <property type="match status" value="1"/>
</dbReference>
<dbReference type="Pfam" id="PF25601">
    <property type="entry name" value="AAA_lid_14"/>
    <property type="match status" value="1"/>
</dbReference>
<keyword evidence="7" id="KW-0175">Coiled coil</keyword>
<dbReference type="InterPro" id="IPR027417">
    <property type="entry name" value="P-loop_NTPase"/>
</dbReference>
<feature type="modified residue" description="4-aspartylphosphate" evidence="6">
    <location>
        <position position="54"/>
    </location>
</feature>
<dbReference type="RefSeq" id="WP_181552548.1">
    <property type="nucleotide sequence ID" value="NZ_JACDUS010000014.1"/>
</dbReference>
<gene>
    <name evidence="10" type="ORF">HNR65_003287</name>
</gene>
<dbReference type="Gene3D" id="3.40.50.2300">
    <property type="match status" value="1"/>
</dbReference>
<dbReference type="EMBL" id="JACDUS010000014">
    <property type="protein sequence ID" value="MBA2882931.1"/>
    <property type="molecule type" value="Genomic_DNA"/>
</dbReference>
<dbReference type="GO" id="GO:0000160">
    <property type="term" value="P:phosphorelay signal transduction system"/>
    <property type="evidence" value="ECO:0007669"/>
    <property type="project" value="InterPro"/>
</dbReference>
<dbReference type="InterPro" id="IPR058031">
    <property type="entry name" value="AAA_lid_NorR"/>
</dbReference>
<keyword evidence="2" id="KW-0067">ATP-binding</keyword>
<reference evidence="10 11" key="1">
    <citation type="submission" date="2020-07" db="EMBL/GenBank/DDBJ databases">
        <title>Genomic Encyclopedia of Type Strains, Phase IV (KMG-IV): sequencing the most valuable type-strain genomes for metagenomic binning, comparative biology and taxonomic classification.</title>
        <authorList>
            <person name="Goeker M."/>
        </authorList>
    </citation>
    <scope>NUCLEOTIDE SEQUENCE [LARGE SCALE GENOMIC DNA]</scope>
    <source>
        <strain evidence="10 11">DSM 17721</strain>
    </source>
</reference>
<dbReference type="GO" id="GO:0006355">
    <property type="term" value="P:regulation of DNA-templated transcription"/>
    <property type="evidence" value="ECO:0007669"/>
    <property type="project" value="InterPro"/>
</dbReference>
<evidence type="ECO:0000256" key="1">
    <source>
        <dbReference type="ARBA" id="ARBA00022741"/>
    </source>
</evidence>
<evidence type="ECO:0000313" key="10">
    <source>
        <dbReference type="EMBL" id="MBA2882931.1"/>
    </source>
</evidence>
<dbReference type="Gene3D" id="1.10.10.60">
    <property type="entry name" value="Homeodomain-like"/>
    <property type="match status" value="1"/>
</dbReference>
<protein>
    <submittedName>
        <fullName evidence="10">DNA-binding NtrC family response regulator</fullName>
    </submittedName>
</protein>
<evidence type="ECO:0000256" key="7">
    <source>
        <dbReference type="SAM" id="Coils"/>
    </source>
</evidence>
<dbReference type="GO" id="GO:0005524">
    <property type="term" value="F:ATP binding"/>
    <property type="evidence" value="ECO:0007669"/>
    <property type="project" value="UniProtKB-KW"/>
</dbReference>
<dbReference type="AlphaFoldDB" id="A0A7W0CC00"/>
<evidence type="ECO:0000313" key="11">
    <source>
        <dbReference type="Proteomes" id="UP000525298"/>
    </source>
</evidence>
<dbReference type="Pfam" id="PF00158">
    <property type="entry name" value="Sigma54_activat"/>
    <property type="match status" value="1"/>
</dbReference>
<dbReference type="Pfam" id="PF02954">
    <property type="entry name" value="HTH_8"/>
    <property type="match status" value="1"/>
</dbReference>
<dbReference type="InterPro" id="IPR001789">
    <property type="entry name" value="Sig_transdc_resp-reg_receiver"/>
</dbReference>
<feature type="domain" description="Sigma-54 factor interaction" evidence="8">
    <location>
        <begin position="144"/>
        <end position="373"/>
    </location>
</feature>
<dbReference type="InterPro" id="IPR002078">
    <property type="entry name" value="Sigma_54_int"/>
</dbReference>
<dbReference type="PANTHER" id="PTHR32071">
    <property type="entry name" value="TRANSCRIPTIONAL REGULATORY PROTEIN"/>
    <property type="match status" value="1"/>
</dbReference>
<proteinExistence type="predicted"/>
<dbReference type="Proteomes" id="UP000525298">
    <property type="component" value="Unassembled WGS sequence"/>
</dbReference>
<dbReference type="InterPro" id="IPR025943">
    <property type="entry name" value="Sigma_54_int_dom_ATP-bd_2"/>
</dbReference>
<dbReference type="CDD" id="cd00009">
    <property type="entry name" value="AAA"/>
    <property type="match status" value="1"/>
</dbReference>
<dbReference type="PANTHER" id="PTHR32071:SF119">
    <property type="entry name" value="SIGMA L-DEPENDENT TRANSCRIPTIONAL REGULATOR YPLP-RELATED"/>
    <property type="match status" value="1"/>
</dbReference>
<comment type="caution">
    <text evidence="10">The sequence shown here is derived from an EMBL/GenBank/DDBJ whole genome shotgun (WGS) entry which is preliminary data.</text>
</comment>